<evidence type="ECO:0000313" key="1">
    <source>
        <dbReference type="EMBL" id="AWB93986.1"/>
    </source>
</evidence>
<dbReference type="EMBL" id="CP026952">
    <property type="protein sequence ID" value="AWB93986.1"/>
    <property type="molecule type" value="Genomic_DNA"/>
</dbReference>
<dbReference type="InterPro" id="IPR007436">
    <property type="entry name" value="DUF485"/>
</dbReference>
<gene>
    <name evidence="1" type="ORF">C3E78_01435</name>
</gene>
<proteinExistence type="predicted"/>
<reference evidence="2" key="1">
    <citation type="submission" date="2018-01" db="EMBL/GenBank/DDBJ databases">
        <authorList>
            <person name="Li J."/>
        </authorList>
    </citation>
    <scope>NUCLEOTIDE SEQUENCE [LARGE SCALE GENOMIC DNA]</scope>
    <source>
        <strain evidence="2">592</strain>
    </source>
</reference>
<dbReference type="KEGG" id="aez:C3E78_01435"/>
<sequence>MAWYLLYVLASNYANDFMGHVLFGNINVALVFGLLQFVTTFGIAIWYAMFAARRMDPIADRLREEYEQEIER</sequence>
<dbReference type="PANTHER" id="PTHR38441:SF1">
    <property type="entry name" value="MEMBRANE PROTEIN"/>
    <property type="match status" value="1"/>
</dbReference>
<name>A0A2S0WRN1_9ACTN</name>
<dbReference type="PANTHER" id="PTHR38441">
    <property type="entry name" value="INTEGRAL MEMBRANE PROTEIN-RELATED"/>
    <property type="match status" value="1"/>
</dbReference>
<keyword evidence="2" id="KW-1185">Reference proteome</keyword>
<protein>
    <submittedName>
        <fullName evidence="1">Uncharacterized protein</fullName>
    </submittedName>
</protein>
<dbReference type="AlphaFoldDB" id="A0A2S0WRN1"/>
<dbReference type="Proteomes" id="UP000244384">
    <property type="component" value="Chromosome"/>
</dbReference>
<accession>A0A2S0WRN1</accession>
<evidence type="ECO:0000313" key="2">
    <source>
        <dbReference type="Proteomes" id="UP000244384"/>
    </source>
</evidence>
<dbReference type="OrthoDB" id="3543412at2"/>
<accession>A0A5F2EQW2</accession>
<dbReference type="Pfam" id="PF04341">
    <property type="entry name" value="DUF485"/>
    <property type="match status" value="1"/>
</dbReference>
<organism evidence="1 2">
    <name type="scientific">Aeromicrobium chenweiae</name>
    <dbReference type="NCBI Taxonomy" id="2079793"/>
    <lineage>
        <taxon>Bacteria</taxon>
        <taxon>Bacillati</taxon>
        <taxon>Actinomycetota</taxon>
        <taxon>Actinomycetes</taxon>
        <taxon>Propionibacteriales</taxon>
        <taxon>Nocardioidaceae</taxon>
        <taxon>Aeromicrobium</taxon>
    </lineage>
</organism>